<dbReference type="EMBL" id="BBVC01000024">
    <property type="protein sequence ID" value="GAO98106.1"/>
    <property type="molecule type" value="Genomic_DNA"/>
</dbReference>
<sequence>MTCLTGQPPYTTYGDLLTTTNNGQGFPEETLVPVQDGMGNNSPMLMSQNAVQFTKVMAVPCWTTEQRPQNPMMGTLGFNTQKNVLEVWNGEQWSGDA</sequence>
<comment type="caution">
    <text evidence="1">The sequence shown here is derived from an EMBL/GenBank/DDBJ whole genome shotgun (WGS) entry which is preliminary data.</text>
</comment>
<evidence type="ECO:0000313" key="1">
    <source>
        <dbReference type="EMBL" id="GAO98106.1"/>
    </source>
</evidence>
<reference evidence="1 2" key="1">
    <citation type="submission" date="2015-03" db="EMBL/GenBank/DDBJ databases">
        <title>Caedibacter varicaedens, whole genome shotgun sequence.</title>
        <authorList>
            <person name="Suzuki H."/>
            <person name="Dapper A.L."/>
            <person name="Gibson A.K."/>
            <person name="Jackson C."/>
            <person name="Lee H."/>
            <person name="Pejaver V.R."/>
            <person name="Doak T."/>
            <person name="Lynch M."/>
        </authorList>
    </citation>
    <scope>NUCLEOTIDE SEQUENCE [LARGE SCALE GENOMIC DNA]</scope>
</reference>
<name>A0A0K8MC64_9PROT</name>
<accession>A0A0K8MC64</accession>
<dbReference type="Proteomes" id="UP000036771">
    <property type="component" value="Unassembled WGS sequence"/>
</dbReference>
<evidence type="ECO:0000313" key="2">
    <source>
        <dbReference type="Proteomes" id="UP000036771"/>
    </source>
</evidence>
<proteinExistence type="predicted"/>
<protein>
    <submittedName>
        <fullName evidence="1">Uncharacterized protein</fullName>
    </submittedName>
</protein>
<keyword evidence="2" id="KW-1185">Reference proteome</keyword>
<dbReference type="STRING" id="1629334.Cva_00754"/>
<organism evidence="1 2">
    <name type="scientific">Caedimonas varicaedens</name>
    <dbReference type="NCBI Taxonomy" id="1629334"/>
    <lineage>
        <taxon>Bacteria</taxon>
        <taxon>Pseudomonadati</taxon>
        <taxon>Pseudomonadota</taxon>
        <taxon>Alphaproteobacteria</taxon>
        <taxon>Holosporales</taxon>
        <taxon>Caedimonadaceae</taxon>
        <taxon>Caedimonas</taxon>
    </lineage>
</organism>
<dbReference type="AlphaFoldDB" id="A0A0K8MC64"/>
<gene>
    <name evidence="1" type="ORF">Cva_00754</name>
</gene>